<gene>
    <name evidence="5" type="ORF">HYH03_018956</name>
</gene>
<reference evidence="5" key="1">
    <citation type="journal article" date="2020" name="bioRxiv">
        <title>Comparative genomics of Chlamydomonas.</title>
        <authorList>
            <person name="Craig R.J."/>
            <person name="Hasan A.R."/>
            <person name="Ness R.W."/>
            <person name="Keightley P.D."/>
        </authorList>
    </citation>
    <scope>NUCLEOTIDE SEQUENCE</scope>
    <source>
        <strain evidence="5">CCAP 11/70</strain>
    </source>
</reference>
<dbReference type="InterPro" id="IPR011009">
    <property type="entry name" value="Kinase-like_dom_sf"/>
</dbReference>
<evidence type="ECO:0000256" key="2">
    <source>
        <dbReference type="SAM" id="MobiDB-lite"/>
    </source>
</evidence>
<dbReference type="GO" id="GO:0016020">
    <property type="term" value="C:membrane"/>
    <property type="evidence" value="ECO:0007669"/>
    <property type="project" value="GOC"/>
</dbReference>
<feature type="domain" description="ABC1 atypical kinase-like" evidence="4">
    <location>
        <begin position="243"/>
        <end position="484"/>
    </location>
</feature>
<dbReference type="InterPro" id="IPR004147">
    <property type="entry name" value="ABC1_dom"/>
</dbReference>
<feature type="region of interest" description="Disordered" evidence="2">
    <location>
        <begin position="40"/>
        <end position="81"/>
    </location>
</feature>
<dbReference type="OrthoDB" id="427480at2759"/>
<dbReference type="Proteomes" id="UP000612055">
    <property type="component" value="Unassembled WGS sequence"/>
</dbReference>
<accession>A0A835XF08</accession>
<dbReference type="EMBL" id="JAEHOE010000263">
    <property type="protein sequence ID" value="KAG2482100.1"/>
    <property type="molecule type" value="Genomic_DNA"/>
</dbReference>
<keyword evidence="3" id="KW-0812">Transmembrane</keyword>
<dbReference type="SUPFAM" id="SSF56112">
    <property type="entry name" value="Protein kinase-like (PK-like)"/>
    <property type="match status" value="1"/>
</dbReference>
<feature type="compositionally biased region" description="Gly residues" evidence="2">
    <location>
        <begin position="63"/>
        <end position="81"/>
    </location>
</feature>
<evidence type="ECO:0000313" key="5">
    <source>
        <dbReference type="EMBL" id="KAG2482100.1"/>
    </source>
</evidence>
<dbReference type="GO" id="GO:1901031">
    <property type="term" value="P:regulation of response to reactive oxygen species"/>
    <property type="evidence" value="ECO:0007669"/>
    <property type="project" value="TreeGrafter"/>
</dbReference>
<name>A0A835XF08_9CHLO</name>
<keyword evidence="6" id="KW-1185">Reference proteome</keyword>
<feature type="compositionally biased region" description="Low complexity" evidence="2">
    <location>
        <begin position="40"/>
        <end position="62"/>
    </location>
</feature>
<dbReference type="GO" id="GO:0046467">
    <property type="term" value="P:membrane lipid biosynthetic process"/>
    <property type="evidence" value="ECO:0007669"/>
    <property type="project" value="TreeGrafter"/>
</dbReference>
<dbReference type="Pfam" id="PF03109">
    <property type="entry name" value="ABC1"/>
    <property type="match status" value="1"/>
</dbReference>
<dbReference type="CDD" id="cd05121">
    <property type="entry name" value="ABC1_ADCK3-like"/>
    <property type="match status" value="1"/>
</dbReference>
<dbReference type="AlphaFoldDB" id="A0A835XF08"/>
<evidence type="ECO:0000256" key="1">
    <source>
        <dbReference type="ARBA" id="ARBA00009670"/>
    </source>
</evidence>
<dbReference type="PANTHER" id="PTHR10566:SF113">
    <property type="entry name" value="PROTEIN ACTIVITY OF BC1 COMPLEX KINASE 7, CHLOROPLASTIC"/>
    <property type="match status" value="1"/>
</dbReference>
<feature type="transmembrane region" description="Helical" evidence="3">
    <location>
        <begin position="677"/>
        <end position="697"/>
    </location>
</feature>
<sequence length="714" mass="77240">MRSLDGSSKSSGNGHSASSLSSVNSFSSLASVDLGAPAAAPTGNGTASGHSANGAHAANGTNGTNGNGTGFSNGAGGGGSGGSKGLVLARQPLGSYMPAVRSAAATIAEGIATETAWRSGGGSGAGVGVAERVVVVEAEAEMAERPSETDFKWAQDDYNATTRTIDTWTFFTIFRTRLWLLDQKWSYPGGFTDAKRSERARSLAKYLLTSILELGPTFIKIGQLSSTRSDLFPAEFVEELTTLQDRVPAFTAAKARAIIEKDLGPVEELFADFEDRPIAAASLGQVHRATLFTGEQVVVKVQRPGLKALFDIDLRNLQLLAEQLDKGDENRDFKGIYQECASVLYQEIDYLNEGRNADRFRRNFRTDAPWARVPRVYWQYCSPRVLVLEYLPGVKISDKAKLEAAGLDTDMVARRATESYLIQILKHGFFHADPHPGNVSVDPRTGDLLYYDFGMMGEIVPDVRTRLLDVFYGIYRKDTDQVLRALVALQVIKPTGDNLSIRRAIAYFIDNLSQQTERQATIQAIGEDLFAIAVDQPFRFPATFTFVLRAFSTLEGIGKTLNPEYRFSEVAQPYAAELLQLQDANGQRNGALLLEQVQQQATELGQAAAAMPLRIARMEATMAQLEAGDLKLRVRVLESERADRRQGILQLATLHTVAAVGLLNAGVTLALAGEGPAGAAAGVCLGGAGLFGVLVVLGMRRVQRLDKFEKDMRG</sequence>
<feature type="region of interest" description="Disordered" evidence="2">
    <location>
        <begin position="1"/>
        <end position="20"/>
    </location>
</feature>
<proteinExistence type="inferred from homology"/>
<dbReference type="PANTHER" id="PTHR10566">
    <property type="entry name" value="CHAPERONE-ACTIVITY OF BC1 COMPLEX CABC1 -RELATED"/>
    <property type="match status" value="1"/>
</dbReference>
<dbReference type="InterPro" id="IPR050154">
    <property type="entry name" value="UbiB_kinase"/>
</dbReference>
<comment type="caution">
    <text evidence="5">The sequence shown here is derived from an EMBL/GenBank/DDBJ whole genome shotgun (WGS) entry which is preliminary data.</text>
</comment>
<feature type="compositionally biased region" description="Low complexity" evidence="2">
    <location>
        <begin position="7"/>
        <end position="20"/>
    </location>
</feature>
<comment type="similarity">
    <text evidence="1">Belongs to the protein kinase superfamily. ADCK protein kinase family.</text>
</comment>
<keyword evidence="3" id="KW-1133">Transmembrane helix</keyword>
<evidence type="ECO:0000256" key="3">
    <source>
        <dbReference type="SAM" id="Phobius"/>
    </source>
</evidence>
<keyword evidence="3" id="KW-0472">Membrane</keyword>
<evidence type="ECO:0000313" key="6">
    <source>
        <dbReference type="Proteomes" id="UP000612055"/>
    </source>
</evidence>
<protein>
    <recommendedName>
        <fullName evidence="4">ABC1 atypical kinase-like domain-containing protein</fullName>
    </recommendedName>
</protein>
<organism evidence="5 6">
    <name type="scientific">Edaphochlamys debaryana</name>
    <dbReference type="NCBI Taxonomy" id="47281"/>
    <lineage>
        <taxon>Eukaryota</taxon>
        <taxon>Viridiplantae</taxon>
        <taxon>Chlorophyta</taxon>
        <taxon>core chlorophytes</taxon>
        <taxon>Chlorophyceae</taxon>
        <taxon>CS clade</taxon>
        <taxon>Chlamydomonadales</taxon>
        <taxon>Chlamydomonadales incertae sedis</taxon>
        <taxon>Edaphochlamys</taxon>
    </lineage>
</organism>
<evidence type="ECO:0000259" key="4">
    <source>
        <dbReference type="Pfam" id="PF03109"/>
    </source>
</evidence>